<dbReference type="AlphaFoldDB" id="A0A5J4YS00"/>
<dbReference type="Gene3D" id="3.40.1190.20">
    <property type="match status" value="1"/>
</dbReference>
<dbReference type="HAMAP" id="MF_01987">
    <property type="entry name" value="Ribokinase"/>
    <property type="match status" value="1"/>
</dbReference>
<keyword evidence="5 9" id="KW-0067">ATP-binding</keyword>
<evidence type="ECO:0000256" key="4">
    <source>
        <dbReference type="ARBA" id="ARBA00022777"/>
    </source>
</evidence>
<feature type="binding site" evidence="9">
    <location>
        <begin position="287"/>
        <end position="288"/>
    </location>
    <ligand>
        <name>ATP</name>
        <dbReference type="ChEBI" id="CHEBI:30616"/>
    </ligand>
</feature>
<dbReference type="SUPFAM" id="SSF53613">
    <property type="entry name" value="Ribokinase-like"/>
    <property type="match status" value="1"/>
</dbReference>
<evidence type="ECO:0000256" key="9">
    <source>
        <dbReference type="HAMAP-Rule" id="MF_03215"/>
    </source>
</evidence>
<dbReference type="PANTHER" id="PTHR10584:SF166">
    <property type="entry name" value="RIBOKINASE"/>
    <property type="match status" value="1"/>
</dbReference>
<feature type="binding site" evidence="9">
    <location>
        <position position="331"/>
    </location>
    <ligand>
        <name>K(+)</name>
        <dbReference type="ChEBI" id="CHEBI:29103"/>
    </ligand>
</feature>
<reference evidence="12" key="1">
    <citation type="journal article" date="2019" name="Nat. Commun.">
        <title>Expansion of phycobilisome linker gene families in mesophilic red algae.</title>
        <authorList>
            <person name="Lee J."/>
            <person name="Kim D."/>
            <person name="Bhattacharya D."/>
            <person name="Yoon H.S."/>
        </authorList>
    </citation>
    <scope>NUCLEOTIDE SEQUENCE [LARGE SCALE GENOMIC DNA]</scope>
    <source>
        <strain evidence="12">CCMP 1328</strain>
    </source>
</reference>
<dbReference type="GO" id="GO:0005829">
    <property type="term" value="C:cytosol"/>
    <property type="evidence" value="ECO:0007669"/>
    <property type="project" value="TreeGrafter"/>
</dbReference>
<evidence type="ECO:0000256" key="3">
    <source>
        <dbReference type="ARBA" id="ARBA00022741"/>
    </source>
</evidence>
<evidence type="ECO:0000256" key="1">
    <source>
        <dbReference type="ARBA" id="ARBA00022679"/>
    </source>
</evidence>
<comment type="similarity">
    <text evidence="9">Belongs to the carbohydrate kinase PfkB family. Ribokinase subfamily.</text>
</comment>
<dbReference type="EMBL" id="VRMN01000006">
    <property type="protein sequence ID" value="KAA8493583.1"/>
    <property type="molecule type" value="Genomic_DNA"/>
</dbReference>
<dbReference type="PANTHER" id="PTHR10584">
    <property type="entry name" value="SUGAR KINASE"/>
    <property type="match status" value="1"/>
</dbReference>
<feature type="binding site" evidence="9">
    <location>
        <position position="333"/>
    </location>
    <ligand>
        <name>K(+)</name>
        <dbReference type="ChEBI" id="CHEBI:29103"/>
    </ligand>
</feature>
<dbReference type="InterPro" id="IPR011611">
    <property type="entry name" value="PfkB_dom"/>
</dbReference>
<evidence type="ECO:0000313" key="12">
    <source>
        <dbReference type="Proteomes" id="UP000324585"/>
    </source>
</evidence>
<comment type="catalytic activity">
    <reaction evidence="9">
        <text>D-ribose + ATP = D-ribose 5-phosphate + ADP + H(+)</text>
        <dbReference type="Rhea" id="RHEA:13697"/>
        <dbReference type="ChEBI" id="CHEBI:15378"/>
        <dbReference type="ChEBI" id="CHEBI:30616"/>
        <dbReference type="ChEBI" id="CHEBI:47013"/>
        <dbReference type="ChEBI" id="CHEBI:78346"/>
        <dbReference type="ChEBI" id="CHEBI:456216"/>
        <dbReference type="EC" id="2.7.1.15"/>
    </reaction>
</comment>
<keyword evidence="6 9" id="KW-0460">Magnesium</keyword>
<feature type="binding site" evidence="9">
    <location>
        <position position="284"/>
    </location>
    <ligand>
        <name>K(+)</name>
        <dbReference type="ChEBI" id="CHEBI:29103"/>
    </ligand>
</feature>
<name>A0A5J4YS00_PORPP</name>
<keyword evidence="9" id="KW-0963">Cytoplasm</keyword>
<feature type="binding site" evidence="9">
    <location>
        <position position="204"/>
    </location>
    <ligand>
        <name>ATP</name>
        <dbReference type="ChEBI" id="CHEBI:30616"/>
    </ligand>
</feature>
<feature type="active site" description="Proton acceptor" evidence="9">
    <location>
        <position position="288"/>
    </location>
</feature>
<evidence type="ECO:0000259" key="10">
    <source>
        <dbReference type="Pfam" id="PF00294"/>
    </source>
</evidence>
<evidence type="ECO:0000256" key="6">
    <source>
        <dbReference type="ARBA" id="ARBA00022842"/>
    </source>
</evidence>
<comment type="activity regulation">
    <text evidence="9">Activated by a monovalent cation that binds near, but not in, the active site. The most likely occupant of the site in vivo is potassium. Ion binding induces a conformational change that may alter substrate affinity.</text>
</comment>
<feature type="domain" description="Carbohydrate kinase PfkB" evidence="10">
    <location>
        <begin position="3"/>
        <end position="340"/>
    </location>
</feature>
<comment type="subcellular location">
    <subcellularLocation>
        <location evidence="9">Cytoplasm</location>
    </subcellularLocation>
    <subcellularLocation>
        <location evidence="9">Nucleus</location>
    </subcellularLocation>
</comment>
<dbReference type="Proteomes" id="UP000324585">
    <property type="component" value="Unassembled WGS sequence"/>
</dbReference>
<organism evidence="11 12">
    <name type="scientific">Porphyridium purpureum</name>
    <name type="common">Red alga</name>
    <name type="synonym">Porphyridium cruentum</name>
    <dbReference type="NCBI Taxonomy" id="35688"/>
    <lineage>
        <taxon>Eukaryota</taxon>
        <taxon>Rhodophyta</taxon>
        <taxon>Bangiophyceae</taxon>
        <taxon>Porphyridiales</taxon>
        <taxon>Porphyridiaceae</taxon>
        <taxon>Porphyridium</taxon>
    </lineage>
</organism>
<protein>
    <recommendedName>
        <fullName evidence="9">Ribokinase</fullName>
        <shortName evidence="9">RK</shortName>
        <ecNumber evidence="9">2.7.1.15</ecNumber>
    </recommendedName>
</protein>
<comment type="cofactor">
    <cofactor evidence="9">
        <name>Mg(2+)</name>
        <dbReference type="ChEBI" id="CHEBI:18420"/>
    </cofactor>
    <text evidence="9">Requires a divalent cation, most likely magnesium in vivo, as an electrophilic catalyst to aid phosphoryl group transfer. It is the chelate of the metal and the nucleotide that is the actual substrate.</text>
</comment>
<feature type="binding site" evidence="9">
    <location>
        <begin position="10"/>
        <end position="12"/>
    </location>
    <ligand>
        <name>substrate</name>
    </ligand>
</feature>
<proteinExistence type="inferred from homology"/>
<feature type="binding site" evidence="9">
    <location>
        <position position="337"/>
    </location>
    <ligand>
        <name>K(+)</name>
        <dbReference type="ChEBI" id="CHEBI:29103"/>
    </ligand>
</feature>
<keyword evidence="9" id="KW-0539">Nucleus</keyword>
<feature type="binding site" evidence="9">
    <location>
        <position position="328"/>
    </location>
    <ligand>
        <name>K(+)</name>
        <dbReference type="ChEBI" id="CHEBI:29103"/>
    </ligand>
</feature>
<evidence type="ECO:0000256" key="2">
    <source>
        <dbReference type="ARBA" id="ARBA00022723"/>
    </source>
</evidence>
<evidence type="ECO:0000256" key="5">
    <source>
        <dbReference type="ARBA" id="ARBA00022840"/>
    </source>
</evidence>
<keyword evidence="4 9" id="KW-0418">Kinase</keyword>
<dbReference type="InterPro" id="IPR011877">
    <property type="entry name" value="Ribokinase"/>
</dbReference>
<keyword evidence="2 9" id="KW-0479">Metal-binding</keyword>
<dbReference type="InterPro" id="IPR002139">
    <property type="entry name" value="Ribo/fructo_kinase"/>
</dbReference>
<feature type="binding site" evidence="9">
    <location>
        <position position="288"/>
    </location>
    <ligand>
        <name>substrate</name>
    </ligand>
</feature>
<keyword evidence="1 9" id="KW-0808">Transferase</keyword>
<feature type="binding site" evidence="9">
    <location>
        <position position="155"/>
    </location>
    <ligand>
        <name>substrate</name>
    </ligand>
</feature>
<feature type="binding site" evidence="9">
    <location>
        <position position="282"/>
    </location>
    <ligand>
        <name>K(+)</name>
        <dbReference type="ChEBI" id="CHEBI:29103"/>
    </ligand>
</feature>
<dbReference type="InterPro" id="IPR029056">
    <property type="entry name" value="Ribokinase-like"/>
</dbReference>
<comment type="subunit">
    <text evidence="9">Homodimer.</text>
</comment>
<dbReference type="OrthoDB" id="415590at2759"/>
<dbReference type="GO" id="GO:0004747">
    <property type="term" value="F:ribokinase activity"/>
    <property type="evidence" value="ECO:0007669"/>
    <property type="project" value="UniProtKB-UniRule"/>
</dbReference>
<dbReference type="GO" id="GO:0005524">
    <property type="term" value="F:ATP binding"/>
    <property type="evidence" value="ECO:0007669"/>
    <property type="project" value="UniProtKB-UniRule"/>
</dbReference>
<dbReference type="GO" id="GO:0019303">
    <property type="term" value="P:D-ribose catabolic process"/>
    <property type="evidence" value="ECO:0007669"/>
    <property type="project" value="UniProtKB-UniRule"/>
</dbReference>
<evidence type="ECO:0000256" key="7">
    <source>
        <dbReference type="ARBA" id="ARBA00022958"/>
    </source>
</evidence>
<keyword evidence="3 9" id="KW-0547">Nucleotide-binding</keyword>
<comment type="function">
    <text evidence="9">Catalyzes the phosphorylation of ribose at O-5 in a reaction requiring ATP and magnesium. The resulting D-ribose-5-phosphate can then be used either for sythesis of nucleotides, histidine, and tryptophan, or as a component of the pentose phosphate pathway.</text>
</comment>
<keyword evidence="12" id="KW-1185">Reference proteome</keyword>
<dbReference type="GO" id="GO:0005634">
    <property type="term" value="C:nucleus"/>
    <property type="evidence" value="ECO:0007669"/>
    <property type="project" value="UniProtKB-SubCell"/>
</dbReference>
<dbReference type="UniPathway" id="UPA00916">
    <property type="reaction ID" value="UER00889"/>
</dbReference>
<dbReference type="Pfam" id="PF00294">
    <property type="entry name" value="PfkB"/>
    <property type="match status" value="1"/>
</dbReference>
<evidence type="ECO:0000313" key="11">
    <source>
        <dbReference type="EMBL" id="KAA8493583.1"/>
    </source>
</evidence>
<dbReference type="EC" id="2.7.1.15" evidence="9"/>
<keyword evidence="7 9" id="KW-0630">Potassium</keyword>
<accession>A0A5J4YS00</accession>
<sequence>MTVVVVGSVNVDFVANVARFPRRAETITATKNLELSCGGKGANQCVAARRLLSKATDSKSSNGDAVVYFAACVGRDEFAATALRNLKENGVDLGCVHHEEDVRTGCAFILVEEETGENTITVVPGANYAFHPTYVMREPLQRFIEEARVILLQLEIPLETVLATASLATTSAHSTLILNPAPFPTGDEGLPLQLLECVDVLVVNEVEAQSLASTVHTASSASDLPLLAASLTRRLHEFVGREMCLFLTAGSRGVFLCTGDDAFCVIHIAAVDLASAGLTAINSVGAGDTFCGALGAYLQENPLDAASESSLDYFTRAARFASAAAAISVTRHGAQESMPEKAEVEQLLASLPYDKATRI</sequence>
<gene>
    <name evidence="11" type="ORF">FVE85_4720</name>
</gene>
<dbReference type="GO" id="GO:0046872">
    <property type="term" value="F:metal ion binding"/>
    <property type="evidence" value="ECO:0007669"/>
    <property type="project" value="UniProtKB-KW"/>
</dbReference>
<dbReference type="CDD" id="cd01174">
    <property type="entry name" value="ribokinase"/>
    <property type="match status" value="1"/>
</dbReference>
<feature type="binding site" evidence="9">
    <location>
        <begin position="39"/>
        <end position="43"/>
    </location>
    <ligand>
        <name>substrate</name>
    </ligand>
</feature>
<dbReference type="OMA" id="DIVLIQQ"/>
<comment type="caution">
    <text evidence="9">Lacks conserved residue(s) required for the propagation of feature annotation.</text>
</comment>
<comment type="caution">
    <text evidence="11">The sequence shown here is derived from an EMBL/GenBank/DDBJ whole genome shotgun (WGS) entry which is preliminary data.</text>
</comment>
<evidence type="ECO:0000256" key="8">
    <source>
        <dbReference type="ARBA" id="ARBA00023277"/>
    </source>
</evidence>
<dbReference type="PRINTS" id="PR00990">
    <property type="entry name" value="RIBOKINASE"/>
</dbReference>
<feature type="binding site" evidence="9">
    <location>
        <begin position="248"/>
        <end position="253"/>
    </location>
    <ligand>
        <name>ATP</name>
        <dbReference type="ChEBI" id="CHEBI:30616"/>
    </ligand>
</feature>
<keyword evidence="8 9" id="KW-0119">Carbohydrate metabolism</keyword>
<comment type="pathway">
    <text evidence="9">Carbohydrate metabolism; D-ribose degradation; D-ribose 5-phosphate from beta-D-ribopyranose: step 2/2.</text>
</comment>